<name>A0A074ZVG6_OPIVI</name>
<accession>A0A074ZVG6</accession>
<organism evidence="2 3">
    <name type="scientific">Opisthorchis viverrini</name>
    <name type="common">Southeast Asian liver fluke</name>
    <dbReference type="NCBI Taxonomy" id="6198"/>
    <lineage>
        <taxon>Eukaryota</taxon>
        <taxon>Metazoa</taxon>
        <taxon>Spiralia</taxon>
        <taxon>Lophotrochozoa</taxon>
        <taxon>Platyhelminthes</taxon>
        <taxon>Trematoda</taxon>
        <taxon>Digenea</taxon>
        <taxon>Opisthorchiida</taxon>
        <taxon>Opisthorchiata</taxon>
        <taxon>Opisthorchiidae</taxon>
        <taxon>Opisthorchis</taxon>
    </lineage>
</organism>
<dbReference type="AlphaFoldDB" id="A0A074ZVG6"/>
<evidence type="ECO:0000313" key="2">
    <source>
        <dbReference type="EMBL" id="KER27365.1"/>
    </source>
</evidence>
<reference evidence="2 3" key="1">
    <citation type="submission" date="2013-11" db="EMBL/GenBank/DDBJ databases">
        <title>Opisthorchis viverrini - life in the bile duct.</title>
        <authorList>
            <person name="Young N.D."/>
            <person name="Nagarajan N."/>
            <person name="Lin S.J."/>
            <person name="Korhonen P.K."/>
            <person name="Jex A.R."/>
            <person name="Hall R.S."/>
            <person name="Safavi-Hemami H."/>
            <person name="Kaewkong W."/>
            <person name="Bertrand D."/>
            <person name="Gao S."/>
            <person name="Seet Q."/>
            <person name="Wongkham S."/>
            <person name="Teh B.T."/>
            <person name="Wongkham C."/>
            <person name="Intapan P.M."/>
            <person name="Maleewong W."/>
            <person name="Yang X."/>
            <person name="Hu M."/>
            <person name="Wang Z."/>
            <person name="Hofmann A."/>
            <person name="Sternberg P.W."/>
            <person name="Tan P."/>
            <person name="Wang J."/>
            <person name="Gasser R.B."/>
        </authorList>
    </citation>
    <scope>NUCLEOTIDE SEQUENCE [LARGE SCALE GENOMIC DNA]</scope>
</reference>
<sequence length="159" mass="18377">MDQKISRRYEHIVNLRYPDPLMPLNPGGCEGYWQFRSQVDVWTYNLLSKYGGPQECMQHSPELPNEFPLLQSEVICVYPHAGDCTALLCNLTVSAEENPLRFVEYVYTYYICNSNVIPEFIFLGRFPGLERVTQTQKAGSRNSTQRATDIVPNDLRTQY</sequence>
<proteinExistence type="predicted"/>
<dbReference type="EMBL" id="KL596724">
    <property type="protein sequence ID" value="KER27365.1"/>
    <property type="molecule type" value="Genomic_DNA"/>
</dbReference>
<dbReference type="GeneID" id="20319728"/>
<dbReference type="Proteomes" id="UP000054324">
    <property type="component" value="Unassembled WGS sequence"/>
</dbReference>
<dbReference type="CTD" id="20319728"/>
<gene>
    <name evidence="2" type="ORF">T265_05546</name>
</gene>
<dbReference type="RefSeq" id="XP_009168851.1">
    <property type="nucleotide sequence ID" value="XM_009170587.1"/>
</dbReference>
<feature type="compositionally biased region" description="Polar residues" evidence="1">
    <location>
        <begin position="134"/>
        <end position="147"/>
    </location>
</feature>
<evidence type="ECO:0000313" key="3">
    <source>
        <dbReference type="Proteomes" id="UP000054324"/>
    </source>
</evidence>
<protein>
    <submittedName>
        <fullName evidence="2">Uncharacterized protein</fullName>
    </submittedName>
</protein>
<evidence type="ECO:0000256" key="1">
    <source>
        <dbReference type="SAM" id="MobiDB-lite"/>
    </source>
</evidence>
<dbReference type="KEGG" id="ovi:T265_05546"/>
<keyword evidence="3" id="KW-1185">Reference proteome</keyword>
<feature type="region of interest" description="Disordered" evidence="1">
    <location>
        <begin position="134"/>
        <end position="159"/>
    </location>
</feature>